<dbReference type="Gene3D" id="3.30.70.270">
    <property type="match status" value="1"/>
</dbReference>
<dbReference type="InterPro" id="IPR000160">
    <property type="entry name" value="GGDEF_dom"/>
</dbReference>
<dbReference type="PROSITE" id="PS50883">
    <property type="entry name" value="EAL"/>
    <property type="match status" value="1"/>
</dbReference>
<keyword evidence="5" id="KW-0614">Plasmid</keyword>
<dbReference type="PROSITE" id="PS50113">
    <property type="entry name" value="PAC"/>
    <property type="match status" value="1"/>
</dbReference>
<dbReference type="PROSITE" id="PS50112">
    <property type="entry name" value="PAS"/>
    <property type="match status" value="1"/>
</dbReference>
<dbReference type="InterPro" id="IPR029787">
    <property type="entry name" value="Nucleotide_cyclase"/>
</dbReference>
<organism evidence="5 6">
    <name type="scientific">Rhizobium grahamii</name>
    <dbReference type="NCBI Taxonomy" id="1120045"/>
    <lineage>
        <taxon>Bacteria</taxon>
        <taxon>Pseudomonadati</taxon>
        <taxon>Pseudomonadota</taxon>
        <taxon>Alphaproteobacteria</taxon>
        <taxon>Hyphomicrobiales</taxon>
        <taxon>Rhizobiaceae</taxon>
        <taxon>Rhizobium/Agrobacterium group</taxon>
        <taxon>Rhizobium</taxon>
    </lineage>
</organism>
<feature type="domain" description="PAC" evidence="2">
    <location>
        <begin position="109"/>
        <end position="159"/>
    </location>
</feature>
<dbReference type="SMART" id="SM00091">
    <property type="entry name" value="PAS"/>
    <property type="match status" value="1"/>
</dbReference>
<reference evidence="5 6" key="1">
    <citation type="submission" date="2019-08" db="EMBL/GenBank/DDBJ databases">
        <title>Prosopis cineraria nodule microbiome.</title>
        <authorList>
            <person name="Ali R."/>
            <person name="Chaluvadi S.R."/>
            <person name="Wang X."/>
        </authorList>
    </citation>
    <scope>NUCLEOTIDE SEQUENCE [LARGE SCALE GENOMIC DNA]</scope>
    <source>
        <strain evidence="5 6">BG7</strain>
        <plasmid evidence="5 6">unnamed</plasmid>
    </source>
</reference>
<feature type="domain" description="GGDEF" evidence="4">
    <location>
        <begin position="186"/>
        <end position="319"/>
    </location>
</feature>
<dbReference type="Pfam" id="PF00990">
    <property type="entry name" value="GGDEF"/>
    <property type="match status" value="1"/>
</dbReference>
<dbReference type="InterPro" id="IPR001633">
    <property type="entry name" value="EAL_dom"/>
</dbReference>
<dbReference type="InterPro" id="IPR043128">
    <property type="entry name" value="Rev_trsase/Diguanyl_cyclase"/>
</dbReference>
<dbReference type="AlphaFoldDB" id="A0A5Q0CFN7"/>
<dbReference type="OrthoDB" id="9814202at2"/>
<dbReference type="RefSeq" id="WP_153272763.1">
    <property type="nucleotide sequence ID" value="NZ_CP043499.1"/>
</dbReference>
<dbReference type="PANTHER" id="PTHR44757">
    <property type="entry name" value="DIGUANYLATE CYCLASE DGCP"/>
    <property type="match status" value="1"/>
</dbReference>
<proteinExistence type="predicted"/>
<dbReference type="Pfam" id="PF13426">
    <property type="entry name" value="PAS_9"/>
    <property type="match status" value="1"/>
</dbReference>
<evidence type="ECO:0000259" key="3">
    <source>
        <dbReference type="PROSITE" id="PS50883"/>
    </source>
</evidence>
<evidence type="ECO:0000313" key="5">
    <source>
        <dbReference type="EMBL" id="QFY62777.1"/>
    </source>
</evidence>
<name>A0A5Q0CFN7_9HYPH</name>
<dbReference type="InterPro" id="IPR000014">
    <property type="entry name" value="PAS"/>
</dbReference>
<sequence length="581" mass="63753">MTLVDLELRKNAMATPEESMVSPRPKRTVGFDAIAAANFADATTLTIISVDSRGNIRFVNRAAADLFGYEREAMIGRPVEIIIPERLRSAHARGFARAMAGAELNLGGKAVEVYAIRKDGSEFPIELTLCAWHDGVEMGAGAVIRDISERRERDSRLLRLASQDTLTGLHNRGRFVDFLKETVPHRSALVLMIDIDGFQDVNDTHGHATGDSLLQSIAVRLRHRLPPAAQVARFGNDEFAVFVQNTSEQKAVEELAGIVMTAFSMPFEVNDQLLDVSVSIGGATYPRDGDDADELLASADLALTKAKSLGGRSFQVYEPALRSEAGARRAMRDELRLALRAGQLVLHYQPQVDIETGTIFGVEALIRWQHPEKGLLLPSAFLPALEQSALALEIGWWTLDEACGTAAMMNTLSTQPIKMGVNLFPAQLRAPYLGRKVSEALEKHRLEATLLEIEVTETIALTDDDRSLEAMNTLRDIGVGIAFDDFGTGYASLSSLQRYPLTTLKIDRGFVSELSTKPRDAAITRAMIRMSLEMGIETIAEGIETFEQEAFLLSLGCTAAQGYKYGRPMPYEALANLLSKR</sequence>
<dbReference type="InterPro" id="IPR052155">
    <property type="entry name" value="Biofilm_reg_signaling"/>
</dbReference>
<dbReference type="Pfam" id="PF00563">
    <property type="entry name" value="EAL"/>
    <property type="match status" value="1"/>
</dbReference>
<dbReference type="SUPFAM" id="SSF141868">
    <property type="entry name" value="EAL domain-like"/>
    <property type="match status" value="1"/>
</dbReference>
<feature type="domain" description="PAS" evidence="1">
    <location>
        <begin position="41"/>
        <end position="102"/>
    </location>
</feature>
<evidence type="ECO:0000313" key="6">
    <source>
        <dbReference type="Proteomes" id="UP000326881"/>
    </source>
</evidence>
<protein>
    <submittedName>
        <fullName evidence="5">EAL domain-containing protein</fullName>
    </submittedName>
</protein>
<dbReference type="KEGG" id="rgr:FZ934_20645"/>
<dbReference type="CDD" id="cd01949">
    <property type="entry name" value="GGDEF"/>
    <property type="match status" value="1"/>
</dbReference>
<keyword evidence="6" id="KW-1185">Reference proteome</keyword>
<geneLocation type="plasmid" evidence="5 6">
    <name>unnamed</name>
</geneLocation>
<dbReference type="SMART" id="SM00267">
    <property type="entry name" value="GGDEF"/>
    <property type="match status" value="1"/>
</dbReference>
<dbReference type="SUPFAM" id="SSF55073">
    <property type="entry name" value="Nucleotide cyclase"/>
    <property type="match status" value="1"/>
</dbReference>
<dbReference type="SMART" id="SM00052">
    <property type="entry name" value="EAL"/>
    <property type="match status" value="1"/>
</dbReference>
<dbReference type="SUPFAM" id="SSF55785">
    <property type="entry name" value="PYP-like sensor domain (PAS domain)"/>
    <property type="match status" value="1"/>
</dbReference>
<dbReference type="Proteomes" id="UP000326881">
    <property type="component" value="Plasmid unnamed"/>
</dbReference>
<dbReference type="CDD" id="cd00130">
    <property type="entry name" value="PAS"/>
    <property type="match status" value="1"/>
</dbReference>
<feature type="domain" description="EAL" evidence="3">
    <location>
        <begin position="328"/>
        <end position="581"/>
    </location>
</feature>
<dbReference type="EMBL" id="CP043499">
    <property type="protein sequence ID" value="QFY62777.1"/>
    <property type="molecule type" value="Genomic_DNA"/>
</dbReference>
<dbReference type="PROSITE" id="PS50887">
    <property type="entry name" value="GGDEF"/>
    <property type="match status" value="1"/>
</dbReference>
<dbReference type="InterPro" id="IPR035919">
    <property type="entry name" value="EAL_sf"/>
</dbReference>
<evidence type="ECO:0000259" key="1">
    <source>
        <dbReference type="PROSITE" id="PS50112"/>
    </source>
</evidence>
<accession>A0A5Q0CFN7</accession>
<dbReference type="InterPro" id="IPR000700">
    <property type="entry name" value="PAS-assoc_C"/>
</dbReference>
<dbReference type="Gene3D" id="3.30.450.20">
    <property type="entry name" value="PAS domain"/>
    <property type="match status" value="1"/>
</dbReference>
<dbReference type="InterPro" id="IPR035965">
    <property type="entry name" value="PAS-like_dom_sf"/>
</dbReference>
<dbReference type="NCBIfam" id="TIGR00254">
    <property type="entry name" value="GGDEF"/>
    <property type="match status" value="1"/>
</dbReference>
<evidence type="ECO:0000259" key="4">
    <source>
        <dbReference type="PROSITE" id="PS50887"/>
    </source>
</evidence>
<dbReference type="CDD" id="cd01948">
    <property type="entry name" value="EAL"/>
    <property type="match status" value="1"/>
</dbReference>
<dbReference type="PANTHER" id="PTHR44757:SF2">
    <property type="entry name" value="BIOFILM ARCHITECTURE MAINTENANCE PROTEIN MBAA"/>
    <property type="match status" value="1"/>
</dbReference>
<dbReference type="NCBIfam" id="TIGR00229">
    <property type="entry name" value="sensory_box"/>
    <property type="match status" value="1"/>
</dbReference>
<gene>
    <name evidence="5" type="ORF">FZ934_20645</name>
</gene>
<dbReference type="Gene3D" id="3.20.20.450">
    <property type="entry name" value="EAL domain"/>
    <property type="match status" value="1"/>
</dbReference>
<evidence type="ECO:0000259" key="2">
    <source>
        <dbReference type="PROSITE" id="PS50113"/>
    </source>
</evidence>